<evidence type="ECO:0000313" key="14">
    <source>
        <dbReference type="Proteomes" id="UP000504638"/>
    </source>
</evidence>
<keyword evidence="14" id="KW-1185">Reference proteome</keyword>
<evidence type="ECO:0000313" key="13">
    <source>
        <dbReference type="EMBL" id="KAF1816153.1"/>
    </source>
</evidence>
<comment type="similarity">
    <text evidence="2 12">Belongs to the short-chain dehydrogenases/reductases (SDR) family.</text>
</comment>
<dbReference type="RefSeq" id="XP_033537784.1">
    <property type="nucleotide sequence ID" value="XM_033681676.1"/>
</dbReference>
<proteinExistence type="inferred from homology"/>
<dbReference type="Proteomes" id="UP000504638">
    <property type="component" value="Unplaced"/>
</dbReference>
<evidence type="ECO:0000256" key="3">
    <source>
        <dbReference type="ARBA" id="ARBA00022692"/>
    </source>
</evidence>
<comment type="function">
    <text evidence="9">Catalyzes the reduction of all-trans-retinal to all-trans-retinol in the presence of NADPH.</text>
</comment>
<dbReference type="OrthoDB" id="10253736at2759"/>
<keyword evidence="3" id="KW-0812">Transmembrane</keyword>
<dbReference type="GO" id="GO:0052650">
    <property type="term" value="F:all-trans-retinol dehydrogenase (NADP+) activity"/>
    <property type="evidence" value="ECO:0007669"/>
    <property type="project" value="UniProtKB-ARBA"/>
</dbReference>
<dbReference type="AlphaFoldDB" id="A0A6G1GDN4"/>
<evidence type="ECO:0000256" key="1">
    <source>
        <dbReference type="ARBA" id="ARBA00004141"/>
    </source>
</evidence>
<reference evidence="13 15" key="1">
    <citation type="submission" date="2020-01" db="EMBL/GenBank/DDBJ databases">
        <authorList>
            <consortium name="DOE Joint Genome Institute"/>
            <person name="Haridas S."/>
            <person name="Albert R."/>
            <person name="Binder M."/>
            <person name="Bloem J."/>
            <person name="Labutti K."/>
            <person name="Salamov A."/>
            <person name="Andreopoulos B."/>
            <person name="Baker S.E."/>
            <person name="Barry K."/>
            <person name="Bills G."/>
            <person name="Bluhm B.H."/>
            <person name="Cannon C."/>
            <person name="Castanera R."/>
            <person name="Culley D.E."/>
            <person name="Daum C."/>
            <person name="Ezra D."/>
            <person name="Gonzalez J.B."/>
            <person name="Henrissat B."/>
            <person name="Kuo A."/>
            <person name="Liang C."/>
            <person name="Lipzen A."/>
            <person name="Lutzoni F."/>
            <person name="Magnuson J."/>
            <person name="Mondo S."/>
            <person name="Nolan M."/>
            <person name="Ohm R."/>
            <person name="Pangilinan J."/>
            <person name="Park H.-J."/>
            <person name="Ramirez L."/>
            <person name="Alfaro M."/>
            <person name="Sun H."/>
            <person name="Tritt A."/>
            <person name="Yoshinaga Y."/>
            <person name="Zwiers L.-H."/>
            <person name="Turgeon B.G."/>
            <person name="Goodwin S.B."/>
            <person name="Spatafora J.W."/>
            <person name="Crous P.W."/>
            <person name="Grigoriev I.V."/>
        </authorList>
    </citation>
    <scope>NUCLEOTIDE SEQUENCE</scope>
    <source>
        <strain evidence="13 15">CBS 781.70</strain>
    </source>
</reference>
<reference evidence="15" key="2">
    <citation type="submission" date="2020-04" db="EMBL/GenBank/DDBJ databases">
        <authorList>
            <consortium name="NCBI Genome Project"/>
        </authorList>
    </citation>
    <scope>NUCLEOTIDE SEQUENCE</scope>
    <source>
        <strain evidence="15">CBS 781.70</strain>
    </source>
</reference>
<dbReference type="PANTHER" id="PTHR24322">
    <property type="entry name" value="PKSB"/>
    <property type="match status" value="1"/>
</dbReference>
<keyword evidence="5" id="KW-1133">Transmembrane helix</keyword>
<sequence length="365" mass="39915">MTSLQRLTLKLVGGIIGLAFEPAITGSTLAAMRFLPENVQRQFLELDFIPSWIQDDKVKLGLWILLALGFGKRLNRALNTLATNNWRISAQEGWKWDEEIAVVTGGSNGIGKQIVLGLVKRGVRVAILDVQELPEDLKENPSVSYFKCDVTSASDTNEAIESVRKTLGDPSILVNNAGIGGSYPILHTPDDYLHKIMGINLLAHWTTTKACLPSMIAQNKGHIVTIASMASYLALPAGIPYSASKAGALAFHEGLTCEIKHVYKAPGIVTTVAHPSWVRTDMTAKDAKQIEKGGKMMTPEYVGGRIVEQIFSRKGAQLILPDNLWAASGIRWWPNWLQEIARDAIGRPVGRAINRGRKKSDGSRS</sequence>
<evidence type="ECO:0000256" key="8">
    <source>
        <dbReference type="ARBA" id="ARBA00023136"/>
    </source>
</evidence>
<accession>A0A6G1GDN4</accession>
<keyword evidence="7" id="KW-0443">Lipid metabolism</keyword>
<dbReference type="Pfam" id="PF00106">
    <property type="entry name" value="adh_short"/>
    <property type="match status" value="1"/>
</dbReference>
<evidence type="ECO:0000256" key="7">
    <source>
        <dbReference type="ARBA" id="ARBA00023098"/>
    </source>
</evidence>
<dbReference type="PRINTS" id="PR00081">
    <property type="entry name" value="GDHRDH"/>
</dbReference>
<dbReference type="SUPFAM" id="SSF51735">
    <property type="entry name" value="NAD(P)-binding Rossmann-fold domains"/>
    <property type="match status" value="1"/>
</dbReference>
<dbReference type="CDD" id="cd05339">
    <property type="entry name" value="17beta-HSDXI-like_SDR_c"/>
    <property type="match status" value="1"/>
</dbReference>
<dbReference type="PANTHER" id="PTHR24322:SF736">
    <property type="entry name" value="RETINOL DEHYDROGENASE 10"/>
    <property type="match status" value="1"/>
</dbReference>
<dbReference type="GeneID" id="54422246"/>
<gene>
    <name evidence="13 15" type="ORF">P152DRAFT_478727</name>
</gene>
<organism evidence="13">
    <name type="scientific">Eremomyces bilateralis CBS 781.70</name>
    <dbReference type="NCBI Taxonomy" id="1392243"/>
    <lineage>
        <taxon>Eukaryota</taxon>
        <taxon>Fungi</taxon>
        <taxon>Dikarya</taxon>
        <taxon>Ascomycota</taxon>
        <taxon>Pezizomycotina</taxon>
        <taxon>Dothideomycetes</taxon>
        <taxon>Dothideomycetes incertae sedis</taxon>
        <taxon>Eremomycetales</taxon>
        <taxon>Eremomycetaceae</taxon>
        <taxon>Eremomyces</taxon>
    </lineage>
</organism>
<dbReference type="Gene3D" id="3.40.50.720">
    <property type="entry name" value="NAD(P)-binding Rossmann-like Domain"/>
    <property type="match status" value="1"/>
</dbReference>
<evidence type="ECO:0000256" key="5">
    <source>
        <dbReference type="ARBA" id="ARBA00022989"/>
    </source>
</evidence>
<evidence type="ECO:0000256" key="2">
    <source>
        <dbReference type="ARBA" id="ARBA00006484"/>
    </source>
</evidence>
<keyword evidence="8" id="KW-0472">Membrane</keyword>
<dbReference type="GO" id="GO:0016020">
    <property type="term" value="C:membrane"/>
    <property type="evidence" value="ECO:0007669"/>
    <property type="project" value="UniProtKB-SubCell"/>
</dbReference>
<evidence type="ECO:0000313" key="15">
    <source>
        <dbReference type="RefSeq" id="XP_033537784.1"/>
    </source>
</evidence>
<reference evidence="15" key="3">
    <citation type="submission" date="2025-04" db="UniProtKB">
        <authorList>
            <consortium name="RefSeq"/>
        </authorList>
    </citation>
    <scope>IDENTIFICATION</scope>
    <source>
        <strain evidence="15">CBS 781.70</strain>
    </source>
</reference>
<keyword evidence="4" id="KW-0521">NADP</keyword>
<name>A0A6G1GDN4_9PEZI</name>
<keyword evidence="6" id="KW-0560">Oxidoreductase</keyword>
<evidence type="ECO:0000256" key="12">
    <source>
        <dbReference type="RuleBase" id="RU000363"/>
    </source>
</evidence>
<evidence type="ECO:0000256" key="11">
    <source>
        <dbReference type="ARBA" id="ARBA00082544"/>
    </source>
</evidence>
<dbReference type="FunFam" id="3.40.50.720:FF:000131">
    <property type="entry name" value="Short-chain dehydrogenase/reductase 3"/>
    <property type="match status" value="1"/>
</dbReference>
<dbReference type="PRINTS" id="PR00080">
    <property type="entry name" value="SDRFAMILY"/>
</dbReference>
<dbReference type="InterPro" id="IPR036291">
    <property type="entry name" value="NAD(P)-bd_dom_sf"/>
</dbReference>
<evidence type="ECO:0000256" key="9">
    <source>
        <dbReference type="ARBA" id="ARBA00059620"/>
    </source>
</evidence>
<protein>
    <recommendedName>
        <fullName evidence="10">Short-chain dehydrogenase/reductase 3</fullName>
    </recommendedName>
    <alternativeName>
        <fullName evidence="11">Retinal short-chain dehydrogenase/reductase 1</fullName>
    </alternativeName>
</protein>
<evidence type="ECO:0000256" key="10">
    <source>
        <dbReference type="ARBA" id="ARBA00068717"/>
    </source>
</evidence>
<dbReference type="EMBL" id="ML975150">
    <property type="protein sequence ID" value="KAF1816153.1"/>
    <property type="molecule type" value="Genomic_DNA"/>
</dbReference>
<evidence type="ECO:0000256" key="6">
    <source>
        <dbReference type="ARBA" id="ARBA00023002"/>
    </source>
</evidence>
<evidence type="ECO:0000256" key="4">
    <source>
        <dbReference type="ARBA" id="ARBA00022857"/>
    </source>
</evidence>
<comment type="subcellular location">
    <subcellularLocation>
        <location evidence="1">Membrane</location>
        <topology evidence="1">Multi-pass membrane protein</topology>
    </subcellularLocation>
</comment>
<dbReference type="InterPro" id="IPR002347">
    <property type="entry name" value="SDR_fam"/>
</dbReference>